<dbReference type="EMBL" id="CP044399">
    <property type="protein sequence ID" value="QFI39315.1"/>
    <property type="molecule type" value="Genomic_DNA"/>
</dbReference>
<dbReference type="InterPro" id="IPR050765">
    <property type="entry name" value="Riboflavin_Biosynth_HTPR"/>
</dbReference>
<dbReference type="InterPro" id="IPR002734">
    <property type="entry name" value="RibDG_C"/>
</dbReference>
<keyword evidence="3" id="KW-1185">Reference proteome</keyword>
<dbReference type="PANTHER" id="PTHR38011">
    <property type="entry name" value="DIHYDROFOLATE REDUCTASE FAMILY PROTEIN (AFU_ORTHOLOGUE AFUA_8G06820)"/>
    <property type="match status" value="1"/>
</dbReference>
<dbReference type="OrthoDB" id="9782335at2"/>
<sequence length="178" mass="19626">MSNVILYIATSLDGYIAKADHDISWLSHVDVKDEDYGYQTFLESVSAVIMGNTSFKIIKDFGDWPYATKQCFVASHSPDIIPNDNVTFITDPANTIKQLKATNEGNIWLLGGANLADSLLRLDLIDELIISTIPILLGNGIRLFNAPQPALDVTVLSSQCYPSGLVQTHYKIIKNNSH</sequence>
<accession>A0A5J6WQZ0</accession>
<gene>
    <name evidence="2" type="ORF">FR932_16460</name>
</gene>
<dbReference type="RefSeq" id="WP_019442510.1">
    <property type="nucleotide sequence ID" value="NZ_ALOE01000032.1"/>
</dbReference>
<dbReference type="Pfam" id="PF01872">
    <property type="entry name" value="RibD_C"/>
    <property type="match status" value="1"/>
</dbReference>
<proteinExistence type="predicted"/>
<dbReference type="KEGG" id="mmaa:FR932_16460"/>
<dbReference type="Proteomes" id="UP000327424">
    <property type="component" value="Chromosome"/>
</dbReference>
<dbReference type="InterPro" id="IPR024072">
    <property type="entry name" value="DHFR-like_dom_sf"/>
</dbReference>
<reference evidence="2 3" key="1">
    <citation type="submission" date="2019-09" db="EMBL/GenBank/DDBJ databases">
        <title>Hybrid Assembly of the complete Genome of the Deep-Sea Bacterium Moritella marina from long Nanopore and Illumina reads.</title>
        <authorList>
            <person name="Magin S."/>
            <person name="Georgoulis A."/>
            <person name="Papadimitriou K."/>
            <person name="Iliakis G."/>
            <person name="Vorgias C.E."/>
        </authorList>
    </citation>
    <scope>NUCLEOTIDE SEQUENCE [LARGE SCALE GENOMIC DNA]</scope>
    <source>
        <strain evidence="2 3">MP-1</strain>
    </source>
</reference>
<evidence type="ECO:0000313" key="2">
    <source>
        <dbReference type="EMBL" id="QFI39315.1"/>
    </source>
</evidence>
<protein>
    <submittedName>
        <fullName evidence="2">Dihydrofolate reductase</fullName>
    </submittedName>
</protein>
<dbReference type="GO" id="GO:0009231">
    <property type="term" value="P:riboflavin biosynthetic process"/>
    <property type="evidence" value="ECO:0007669"/>
    <property type="project" value="InterPro"/>
</dbReference>
<dbReference type="PANTHER" id="PTHR38011:SF11">
    <property type="entry name" value="2,5-DIAMINO-6-RIBOSYLAMINO-4(3H)-PYRIMIDINONE 5'-PHOSPHATE REDUCTASE"/>
    <property type="match status" value="1"/>
</dbReference>
<name>A0A5J6WQZ0_MORMI</name>
<dbReference type="SUPFAM" id="SSF53597">
    <property type="entry name" value="Dihydrofolate reductase-like"/>
    <property type="match status" value="1"/>
</dbReference>
<dbReference type="Gene3D" id="3.40.430.10">
    <property type="entry name" value="Dihydrofolate Reductase, subunit A"/>
    <property type="match status" value="1"/>
</dbReference>
<evidence type="ECO:0000259" key="1">
    <source>
        <dbReference type="Pfam" id="PF01872"/>
    </source>
</evidence>
<evidence type="ECO:0000313" key="3">
    <source>
        <dbReference type="Proteomes" id="UP000327424"/>
    </source>
</evidence>
<dbReference type="AlphaFoldDB" id="A0A5J6WQZ0"/>
<feature type="domain" description="Bacterial bifunctional deaminase-reductase C-terminal" evidence="1">
    <location>
        <begin position="4"/>
        <end position="165"/>
    </location>
</feature>
<organism evidence="2 3">
    <name type="scientific">Moritella marina ATCC 15381</name>
    <dbReference type="NCBI Taxonomy" id="1202962"/>
    <lineage>
        <taxon>Bacteria</taxon>
        <taxon>Pseudomonadati</taxon>
        <taxon>Pseudomonadota</taxon>
        <taxon>Gammaproteobacteria</taxon>
        <taxon>Alteromonadales</taxon>
        <taxon>Moritellaceae</taxon>
        <taxon>Moritella</taxon>
    </lineage>
</organism>
<dbReference type="GO" id="GO:0008703">
    <property type="term" value="F:5-amino-6-(5-phosphoribosylamino)uracil reductase activity"/>
    <property type="evidence" value="ECO:0007669"/>
    <property type="project" value="InterPro"/>
</dbReference>